<proteinExistence type="predicted"/>
<feature type="region of interest" description="Disordered" evidence="1">
    <location>
        <begin position="1"/>
        <end position="23"/>
    </location>
</feature>
<reference evidence="2" key="1">
    <citation type="submission" date="2014-12" db="EMBL/GenBank/DDBJ databases">
        <title>Insight into the proteome of Arion vulgaris.</title>
        <authorList>
            <person name="Aradska J."/>
            <person name="Bulat T."/>
            <person name="Smidak R."/>
            <person name="Sarate P."/>
            <person name="Gangsoo J."/>
            <person name="Sialana F."/>
            <person name="Bilban M."/>
            <person name="Lubec G."/>
        </authorList>
    </citation>
    <scope>NUCLEOTIDE SEQUENCE</scope>
    <source>
        <tissue evidence="2">Skin</tissue>
    </source>
</reference>
<gene>
    <name evidence="2" type="primary">ORF36318</name>
</gene>
<feature type="region of interest" description="Disordered" evidence="1">
    <location>
        <begin position="48"/>
        <end position="90"/>
    </location>
</feature>
<feature type="compositionally biased region" description="Polar residues" evidence="1">
    <location>
        <begin position="61"/>
        <end position="79"/>
    </location>
</feature>
<protein>
    <submittedName>
        <fullName evidence="2">Uncharacterized protein</fullName>
    </submittedName>
</protein>
<evidence type="ECO:0000256" key="1">
    <source>
        <dbReference type="SAM" id="MobiDB-lite"/>
    </source>
</evidence>
<dbReference type="EMBL" id="HACG01012573">
    <property type="protein sequence ID" value="CEK59438.1"/>
    <property type="molecule type" value="Transcribed_RNA"/>
</dbReference>
<dbReference type="AlphaFoldDB" id="A0A0B6YTA5"/>
<feature type="compositionally biased region" description="Basic and acidic residues" evidence="1">
    <location>
        <begin position="80"/>
        <end position="90"/>
    </location>
</feature>
<organism evidence="2">
    <name type="scientific">Arion vulgaris</name>
    <dbReference type="NCBI Taxonomy" id="1028688"/>
    <lineage>
        <taxon>Eukaryota</taxon>
        <taxon>Metazoa</taxon>
        <taxon>Spiralia</taxon>
        <taxon>Lophotrochozoa</taxon>
        <taxon>Mollusca</taxon>
        <taxon>Gastropoda</taxon>
        <taxon>Heterobranchia</taxon>
        <taxon>Euthyneura</taxon>
        <taxon>Panpulmonata</taxon>
        <taxon>Eupulmonata</taxon>
        <taxon>Stylommatophora</taxon>
        <taxon>Helicina</taxon>
        <taxon>Arionoidea</taxon>
        <taxon>Arionidae</taxon>
        <taxon>Arion</taxon>
    </lineage>
</organism>
<accession>A0A0B6YTA5</accession>
<evidence type="ECO:0000313" key="2">
    <source>
        <dbReference type="EMBL" id="CEK59438.1"/>
    </source>
</evidence>
<feature type="non-terminal residue" evidence="2">
    <location>
        <position position="311"/>
    </location>
</feature>
<sequence length="311" mass="35287">MSNSTDSCHDLDMTEPKGHQNILYSPTSGYSTYSRDIKYIFNPLNENRDEEKDYSRIHPNSKYNNLSYTPNTPGVSSHLSGKDSKTPHTTRDEHMFDSLQNIPTQYIAPARTNSGVSSVSRVRAPMSSHIEETPYSSTRGYGLYKPNPFPDRCPGDRSFFSPSSEIIAFSYAKNAQPVLNNYVFSQHPQSLQTLSNCYNDIHNKNNRSNEIGVGLHAFQNQTSLTNTDNFHHYQQPHVHQVVKETSYPQESHNQGQDPPYPMPPRYNYQHHSRRKTWSPPVLIMGLANSSSHGSRVCFSNNSLDVADEGNR</sequence>
<name>A0A0B6YTA5_9EUPU</name>
<feature type="compositionally biased region" description="Basic and acidic residues" evidence="1">
    <location>
        <begin position="7"/>
        <end position="18"/>
    </location>
</feature>